<sequence length="49" mass="5667">MSFKKAFKRIFKIYDEYESVSHNQLIKIADVTKVNFEVLESACLAKGLI</sequence>
<organism evidence="1 2">
    <name type="scientific">Methanobrevibacter cuticularis</name>
    <dbReference type="NCBI Taxonomy" id="47311"/>
    <lineage>
        <taxon>Archaea</taxon>
        <taxon>Methanobacteriati</taxon>
        <taxon>Methanobacteriota</taxon>
        <taxon>Methanomada group</taxon>
        <taxon>Methanobacteria</taxon>
        <taxon>Methanobacteriales</taxon>
        <taxon>Methanobacteriaceae</taxon>
        <taxon>Methanobrevibacter</taxon>
    </lineage>
</organism>
<evidence type="ECO:0000313" key="1">
    <source>
        <dbReference type="EMBL" id="KZX16617.1"/>
    </source>
</evidence>
<evidence type="ECO:0000313" key="2">
    <source>
        <dbReference type="Proteomes" id="UP000077275"/>
    </source>
</evidence>
<keyword evidence="2" id="KW-1185">Reference proteome</keyword>
<accession>A0A166CT37</accession>
<dbReference type="PATRIC" id="fig|47311.3.peg.734"/>
<comment type="caution">
    <text evidence="1">The sequence shown here is derived from an EMBL/GenBank/DDBJ whole genome shotgun (WGS) entry which is preliminary data.</text>
</comment>
<gene>
    <name evidence="1" type="ORF">MBCUT_06550</name>
</gene>
<dbReference type="RefSeq" id="WP_157082456.1">
    <property type="nucleotide sequence ID" value="NZ_LWMW01000088.1"/>
</dbReference>
<dbReference type="EMBL" id="LWMW01000088">
    <property type="protein sequence ID" value="KZX16617.1"/>
    <property type="molecule type" value="Genomic_DNA"/>
</dbReference>
<name>A0A166CT37_9EURY</name>
<protein>
    <submittedName>
        <fullName evidence="1">Uncharacterized protein</fullName>
    </submittedName>
</protein>
<proteinExistence type="predicted"/>
<dbReference type="Proteomes" id="UP000077275">
    <property type="component" value="Unassembled WGS sequence"/>
</dbReference>
<dbReference type="STRING" id="47311.MBCUT_06550"/>
<dbReference type="AlphaFoldDB" id="A0A166CT37"/>
<reference evidence="1 2" key="1">
    <citation type="submission" date="2016-04" db="EMBL/GenBank/DDBJ databases">
        <title>Genome sequence of Methanobrevibacter cuticularis DSM 11139.</title>
        <authorList>
            <person name="Poehlein A."/>
            <person name="Seedorf H."/>
            <person name="Daniel R."/>
        </authorList>
    </citation>
    <scope>NUCLEOTIDE SEQUENCE [LARGE SCALE GENOMIC DNA]</scope>
    <source>
        <strain evidence="1 2">DSM 11139</strain>
    </source>
</reference>